<evidence type="ECO:0000313" key="1">
    <source>
        <dbReference type="EMBL" id="MBA4622953.1"/>
    </source>
</evidence>
<reference evidence="1" key="1">
    <citation type="journal article" date="2013" name="J. Plant Res.">
        <title>Effect of fungi and light on seed germination of three Opuntia species from semiarid lands of central Mexico.</title>
        <authorList>
            <person name="Delgado-Sanchez P."/>
            <person name="Jimenez-Bremont J.F."/>
            <person name="Guerrero-Gonzalez Mde L."/>
            <person name="Flores J."/>
        </authorList>
    </citation>
    <scope>NUCLEOTIDE SEQUENCE</scope>
    <source>
        <tissue evidence="1">Cladode</tissue>
    </source>
</reference>
<sequence>MFITKCRSSNLLDTQKSEFLFSFFSLFFPFSLPKILNFQSKIRKFQVNKGYPDDPNQSTKLGSLKTLRGLRENLTDKIVTENASNKCQQTTISKLCKRTARSNLTSMQADFLQNPEDMFVFD</sequence>
<dbReference type="EMBL" id="GISG01041181">
    <property type="protein sequence ID" value="MBA4622953.1"/>
    <property type="molecule type" value="Transcribed_RNA"/>
</dbReference>
<dbReference type="AlphaFoldDB" id="A0A7C8YPB4"/>
<protein>
    <submittedName>
        <fullName evidence="1">Uncharacterized protein</fullName>
    </submittedName>
</protein>
<proteinExistence type="predicted"/>
<organism evidence="1">
    <name type="scientific">Opuntia streptacantha</name>
    <name type="common">Prickly pear cactus</name>
    <name type="synonym">Opuntia cardona</name>
    <dbReference type="NCBI Taxonomy" id="393608"/>
    <lineage>
        <taxon>Eukaryota</taxon>
        <taxon>Viridiplantae</taxon>
        <taxon>Streptophyta</taxon>
        <taxon>Embryophyta</taxon>
        <taxon>Tracheophyta</taxon>
        <taxon>Spermatophyta</taxon>
        <taxon>Magnoliopsida</taxon>
        <taxon>eudicotyledons</taxon>
        <taxon>Gunneridae</taxon>
        <taxon>Pentapetalae</taxon>
        <taxon>Caryophyllales</taxon>
        <taxon>Cactineae</taxon>
        <taxon>Cactaceae</taxon>
        <taxon>Opuntioideae</taxon>
        <taxon>Opuntia</taxon>
    </lineage>
</organism>
<reference evidence="1" key="2">
    <citation type="submission" date="2020-07" db="EMBL/GenBank/DDBJ databases">
        <authorList>
            <person name="Vera ALvarez R."/>
            <person name="Arias-Moreno D.M."/>
            <person name="Jimenez-Jacinto V."/>
            <person name="Jimenez-Bremont J.F."/>
            <person name="Swaminathan K."/>
            <person name="Moose S.P."/>
            <person name="Guerrero-Gonzalez M.L."/>
            <person name="Marino-Ramirez L."/>
            <person name="Landsman D."/>
            <person name="Rodriguez-Kessler M."/>
            <person name="Delgado-Sanchez P."/>
        </authorList>
    </citation>
    <scope>NUCLEOTIDE SEQUENCE</scope>
    <source>
        <tissue evidence="1">Cladode</tissue>
    </source>
</reference>
<name>A0A7C8YPB4_OPUST</name>
<accession>A0A7C8YPB4</accession>